<dbReference type="EMBL" id="BPLR01016879">
    <property type="protein sequence ID" value="GIY87058.1"/>
    <property type="molecule type" value="Genomic_DNA"/>
</dbReference>
<dbReference type="AlphaFoldDB" id="A0AAV4WXM9"/>
<protein>
    <submittedName>
        <fullName evidence="1">Uncharacterized protein</fullName>
    </submittedName>
</protein>
<evidence type="ECO:0000313" key="2">
    <source>
        <dbReference type="Proteomes" id="UP001054945"/>
    </source>
</evidence>
<proteinExistence type="predicted"/>
<comment type="caution">
    <text evidence="1">The sequence shown here is derived from an EMBL/GenBank/DDBJ whole genome shotgun (WGS) entry which is preliminary data.</text>
</comment>
<evidence type="ECO:0000313" key="1">
    <source>
        <dbReference type="EMBL" id="GIY87058.1"/>
    </source>
</evidence>
<organism evidence="1 2">
    <name type="scientific">Caerostris extrusa</name>
    <name type="common">Bark spider</name>
    <name type="synonym">Caerostris bankana</name>
    <dbReference type="NCBI Taxonomy" id="172846"/>
    <lineage>
        <taxon>Eukaryota</taxon>
        <taxon>Metazoa</taxon>
        <taxon>Ecdysozoa</taxon>
        <taxon>Arthropoda</taxon>
        <taxon>Chelicerata</taxon>
        <taxon>Arachnida</taxon>
        <taxon>Araneae</taxon>
        <taxon>Araneomorphae</taxon>
        <taxon>Entelegynae</taxon>
        <taxon>Araneoidea</taxon>
        <taxon>Araneidae</taxon>
        <taxon>Caerostris</taxon>
    </lineage>
</organism>
<name>A0AAV4WXM9_CAEEX</name>
<gene>
    <name evidence="1" type="ORF">CEXT_105961</name>
</gene>
<dbReference type="Proteomes" id="UP001054945">
    <property type="component" value="Unassembled WGS sequence"/>
</dbReference>
<sequence>MCCTPLAEIFSLSYFDYFLHTLIWVKKTQLISEDYLCGNNSLRIKRGNRQPGDRFPIMALGHPCKRKEAVCTFFPNSAACFTRLDYLPTT</sequence>
<reference evidence="1 2" key="1">
    <citation type="submission" date="2021-06" db="EMBL/GenBank/DDBJ databases">
        <title>Caerostris extrusa draft genome.</title>
        <authorList>
            <person name="Kono N."/>
            <person name="Arakawa K."/>
        </authorList>
    </citation>
    <scope>NUCLEOTIDE SEQUENCE [LARGE SCALE GENOMIC DNA]</scope>
</reference>
<accession>A0AAV4WXM9</accession>
<keyword evidence="2" id="KW-1185">Reference proteome</keyword>